<feature type="signal peptide" evidence="1">
    <location>
        <begin position="1"/>
        <end position="19"/>
    </location>
</feature>
<accession>A0A150LQ79</accession>
<dbReference type="Gene3D" id="6.20.240.60">
    <property type="match status" value="1"/>
</dbReference>
<evidence type="ECO:0000313" key="3">
    <source>
        <dbReference type="EMBL" id="KYD14411.1"/>
    </source>
</evidence>
<dbReference type="InterPro" id="IPR042047">
    <property type="entry name" value="SleB_dom1"/>
</dbReference>
<proteinExistence type="predicted"/>
<dbReference type="EMBL" id="LQYT01000073">
    <property type="protein sequence ID" value="KYD14411.1"/>
    <property type="molecule type" value="Genomic_DNA"/>
</dbReference>
<organism evidence="3 4">
    <name type="scientific">Caldibacillus debilis</name>
    <dbReference type="NCBI Taxonomy" id="301148"/>
    <lineage>
        <taxon>Bacteria</taxon>
        <taxon>Bacillati</taxon>
        <taxon>Bacillota</taxon>
        <taxon>Bacilli</taxon>
        <taxon>Bacillales</taxon>
        <taxon>Bacillaceae</taxon>
        <taxon>Caldibacillus</taxon>
    </lineage>
</organism>
<protein>
    <recommendedName>
        <fullName evidence="2">LysM domain-containing protein</fullName>
    </recommendedName>
</protein>
<reference evidence="3 4" key="1">
    <citation type="submission" date="2016-01" db="EMBL/GenBank/DDBJ databases">
        <title>Draft Genome Sequences of Seven Thermophilic Sporeformers Isolated from Foods.</title>
        <authorList>
            <person name="Berendsen E.M."/>
            <person name="Wells-Bennik M.H."/>
            <person name="Krawcyk A.O."/>
            <person name="De Jong A."/>
            <person name="Holsappel S."/>
            <person name="Eijlander R.T."/>
            <person name="Kuipers O.P."/>
        </authorList>
    </citation>
    <scope>NUCLEOTIDE SEQUENCE [LARGE SCALE GENOMIC DNA]</scope>
    <source>
        <strain evidence="3 4">B4135</strain>
    </source>
</reference>
<dbReference type="Pfam" id="PF01476">
    <property type="entry name" value="LysM"/>
    <property type="match status" value="1"/>
</dbReference>
<dbReference type="SUPFAM" id="SSF54106">
    <property type="entry name" value="LysM domain"/>
    <property type="match status" value="1"/>
</dbReference>
<dbReference type="CDD" id="cd00118">
    <property type="entry name" value="LysM"/>
    <property type="match status" value="1"/>
</dbReference>
<dbReference type="Gene3D" id="3.10.350.10">
    <property type="entry name" value="LysM domain"/>
    <property type="match status" value="1"/>
</dbReference>
<dbReference type="PROSITE" id="PS51782">
    <property type="entry name" value="LYSM"/>
    <property type="match status" value="1"/>
</dbReference>
<comment type="caution">
    <text evidence="3">The sequence shown here is derived from an EMBL/GenBank/DDBJ whole genome shotgun (WGS) entry which is preliminary data.</text>
</comment>
<dbReference type="Pfam" id="PF07486">
    <property type="entry name" value="Hydrolase_2"/>
    <property type="match status" value="1"/>
</dbReference>
<dbReference type="SMART" id="SM00257">
    <property type="entry name" value="LysM"/>
    <property type="match status" value="1"/>
</dbReference>
<gene>
    <name evidence="3" type="ORF">B4135_2838</name>
</gene>
<evidence type="ECO:0000256" key="1">
    <source>
        <dbReference type="SAM" id="SignalP"/>
    </source>
</evidence>
<dbReference type="STRING" id="301148.B4135_2838"/>
<dbReference type="Gene3D" id="1.10.10.2520">
    <property type="entry name" value="Cell wall hydrolase SleB, domain 1"/>
    <property type="match status" value="1"/>
</dbReference>
<sequence>MLQVFKRLAWILAIAFALAAGSGGNADAAAIYTVKKGDTLYTIGKAHGVSVLSIKKANRLPSDTIYPGQRLVLPPSLTAEEMDLLARLVHAEAKGEPYAGKVAVATVVLNRLDHPDFPKTVKGIIYAKTGGHYAFTPVANGTINEPADESSKRAVKEAIAFRGMGQGSLYFYNPKTSTSKWIFSRTATITIGNHRFAK</sequence>
<name>A0A150LQ79_9BACI</name>
<evidence type="ECO:0000259" key="2">
    <source>
        <dbReference type="PROSITE" id="PS51782"/>
    </source>
</evidence>
<dbReference type="GO" id="GO:0016787">
    <property type="term" value="F:hydrolase activity"/>
    <property type="evidence" value="ECO:0007669"/>
    <property type="project" value="InterPro"/>
</dbReference>
<dbReference type="InterPro" id="IPR011105">
    <property type="entry name" value="Cell_wall_hydrolase_SleB"/>
</dbReference>
<feature type="domain" description="LysM" evidence="2">
    <location>
        <begin position="30"/>
        <end position="73"/>
    </location>
</feature>
<dbReference type="AlphaFoldDB" id="A0A150LQ79"/>
<dbReference type="InterPro" id="IPR036779">
    <property type="entry name" value="LysM_dom_sf"/>
</dbReference>
<keyword evidence="1" id="KW-0732">Signal</keyword>
<dbReference type="Proteomes" id="UP000075683">
    <property type="component" value="Unassembled WGS sequence"/>
</dbReference>
<evidence type="ECO:0000313" key="4">
    <source>
        <dbReference type="Proteomes" id="UP000075683"/>
    </source>
</evidence>
<dbReference type="InterPro" id="IPR018392">
    <property type="entry name" value="LysM"/>
</dbReference>
<dbReference type="PATRIC" id="fig|301148.3.peg.347"/>
<feature type="chain" id="PRO_5039012235" description="LysM domain-containing protein" evidence="1">
    <location>
        <begin position="20"/>
        <end position="198"/>
    </location>
</feature>